<evidence type="ECO:0000313" key="6">
    <source>
        <dbReference type="EMBL" id="MED6205430.1"/>
    </source>
</evidence>
<dbReference type="Pfam" id="PF18052">
    <property type="entry name" value="Rx_N"/>
    <property type="match status" value="1"/>
</dbReference>
<keyword evidence="2" id="KW-0547">Nucleotide-binding</keyword>
<keyword evidence="1" id="KW-0677">Repeat</keyword>
<gene>
    <name evidence="6" type="ORF">PIB30_017658</name>
</gene>
<accession>A0ABU6Y817</accession>
<dbReference type="Gene3D" id="3.40.50.300">
    <property type="entry name" value="P-loop containing nucleotide triphosphate hydrolases"/>
    <property type="match status" value="1"/>
</dbReference>
<feature type="domain" description="Disease resistance N-terminal" evidence="5">
    <location>
        <begin position="5"/>
        <end position="92"/>
    </location>
</feature>
<reference evidence="6 7" key="1">
    <citation type="journal article" date="2023" name="Plants (Basel)">
        <title>Bridging the Gap: Combining Genomics and Transcriptomics Approaches to Understand Stylosanthes scabra, an Orphan Legume from the Brazilian Caatinga.</title>
        <authorList>
            <person name="Ferreira-Neto J.R.C."/>
            <person name="da Silva M.D."/>
            <person name="Binneck E."/>
            <person name="de Melo N.F."/>
            <person name="da Silva R.H."/>
            <person name="de Melo A.L.T.M."/>
            <person name="Pandolfi V."/>
            <person name="Bustamante F.O."/>
            <person name="Brasileiro-Vidal A.C."/>
            <person name="Benko-Iseppon A.M."/>
        </authorList>
    </citation>
    <scope>NUCLEOTIDE SEQUENCE [LARGE SCALE GENOMIC DNA]</scope>
    <source>
        <tissue evidence="6">Leaves</tissue>
    </source>
</reference>
<dbReference type="Pfam" id="PF00931">
    <property type="entry name" value="NB-ARC"/>
    <property type="match status" value="1"/>
</dbReference>
<evidence type="ECO:0000256" key="3">
    <source>
        <dbReference type="ARBA" id="ARBA00022821"/>
    </source>
</evidence>
<feature type="non-terminal residue" evidence="6">
    <location>
        <position position="225"/>
    </location>
</feature>
<evidence type="ECO:0000256" key="2">
    <source>
        <dbReference type="ARBA" id="ARBA00022741"/>
    </source>
</evidence>
<dbReference type="PANTHER" id="PTHR19338">
    <property type="entry name" value="TRANSLOCASE OF INNER MITOCHONDRIAL MEMBRANE 13 HOMOLOG"/>
    <property type="match status" value="1"/>
</dbReference>
<dbReference type="InterPro" id="IPR027417">
    <property type="entry name" value="P-loop_NTPase"/>
</dbReference>
<dbReference type="InterPro" id="IPR038005">
    <property type="entry name" value="RX-like_CC"/>
</dbReference>
<dbReference type="SUPFAM" id="SSF52540">
    <property type="entry name" value="P-loop containing nucleoside triphosphate hydrolases"/>
    <property type="match status" value="1"/>
</dbReference>
<evidence type="ECO:0000313" key="7">
    <source>
        <dbReference type="Proteomes" id="UP001341840"/>
    </source>
</evidence>
<dbReference type="EMBL" id="JASCZI010241707">
    <property type="protein sequence ID" value="MED6205430.1"/>
    <property type="molecule type" value="Genomic_DNA"/>
</dbReference>
<dbReference type="InterPro" id="IPR041118">
    <property type="entry name" value="Rx_N"/>
</dbReference>
<dbReference type="Proteomes" id="UP001341840">
    <property type="component" value="Unassembled WGS sequence"/>
</dbReference>
<proteinExistence type="predicted"/>
<dbReference type="InterPro" id="IPR002182">
    <property type="entry name" value="NB-ARC"/>
</dbReference>
<evidence type="ECO:0000259" key="5">
    <source>
        <dbReference type="Pfam" id="PF18052"/>
    </source>
</evidence>
<feature type="domain" description="NB-ARC" evidence="4">
    <location>
        <begin position="171"/>
        <end position="225"/>
    </location>
</feature>
<dbReference type="PANTHER" id="PTHR19338:SF32">
    <property type="entry name" value="OS06G0287500 PROTEIN"/>
    <property type="match status" value="1"/>
</dbReference>
<keyword evidence="3" id="KW-0611">Plant defense</keyword>
<sequence>MAEIAVSFALDQLFPLLRDKARTLQSVHKEFKDVKDELESICTFLKDADTRAAAEDDDRIKTWLKQLREAAFQIEDLVDEYLIYQHQWPRHHSGIAALLCKPACLIKNLNCRHRLASDAKDIKLRVRGIKERSERYGFHCSSRESHGVKIDDTRMASLFVEEFDVVGFEAARDELVGWFIEGTEDRTVISVVGMGGLGKTTLAKKVYDDTNVIASFDCRAWITVS</sequence>
<evidence type="ECO:0000256" key="1">
    <source>
        <dbReference type="ARBA" id="ARBA00022737"/>
    </source>
</evidence>
<name>A0ABU6Y817_9FABA</name>
<dbReference type="Gene3D" id="1.20.5.4130">
    <property type="match status" value="1"/>
</dbReference>
<evidence type="ECO:0000259" key="4">
    <source>
        <dbReference type="Pfam" id="PF00931"/>
    </source>
</evidence>
<keyword evidence="7" id="KW-1185">Reference proteome</keyword>
<organism evidence="6 7">
    <name type="scientific">Stylosanthes scabra</name>
    <dbReference type="NCBI Taxonomy" id="79078"/>
    <lineage>
        <taxon>Eukaryota</taxon>
        <taxon>Viridiplantae</taxon>
        <taxon>Streptophyta</taxon>
        <taxon>Embryophyta</taxon>
        <taxon>Tracheophyta</taxon>
        <taxon>Spermatophyta</taxon>
        <taxon>Magnoliopsida</taxon>
        <taxon>eudicotyledons</taxon>
        <taxon>Gunneridae</taxon>
        <taxon>Pentapetalae</taxon>
        <taxon>rosids</taxon>
        <taxon>fabids</taxon>
        <taxon>Fabales</taxon>
        <taxon>Fabaceae</taxon>
        <taxon>Papilionoideae</taxon>
        <taxon>50 kb inversion clade</taxon>
        <taxon>dalbergioids sensu lato</taxon>
        <taxon>Dalbergieae</taxon>
        <taxon>Pterocarpus clade</taxon>
        <taxon>Stylosanthes</taxon>
    </lineage>
</organism>
<dbReference type="CDD" id="cd14798">
    <property type="entry name" value="RX-CC_like"/>
    <property type="match status" value="1"/>
</dbReference>
<protein>
    <submittedName>
        <fullName evidence="6">Uncharacterized protein</fullName>
    </submittedName>
</protein>
<comment type="caution">
    <text evidence="6">The sequence shown here is derived from an EMBL/GenBank/DDBJ whole genome shotgun (WGS) entry which is preliminary data.</text>
</comment>